<dbReference type="EC" id="3.4.-.-" evidence="9"/>
<evidence type="ECO:0000256" key="6">
    <source>
        <dbReference type="SAM" id="MobiDB-lite"/>
    </source>
</evidence>
<feature type="coiled-coil region" evidence="5">
    <location>
        <begin position="165"/>
        <end position="192"/>
    </location>
</feature>
<keyword evidence="10" id="KW-1185">Reference proteome</keyword>
<dbReference type="EMBL" id="CP033896">
    <property type="protein sequence ID" value="AZA13601.1"/>
    <property type="molecule type" value="Genomic_DNA"/>
</dbReference>
<feature type="compositionally biased region" description="Polar residues" evidence="6">
    <location>
        <begin position="292"/>
        <end position="315"/>
    </location>
</feature>
<feature type="chain" id="PRO_5018219441" evidence="7">
    <location>
        <begin position="34"/>
        <end position="539"/>
    </location>
</feature>
<evidence type="ECO:0000256" key="1">
    <source>
        <dbReference type="ARBA" id="ARBA00007074"/>
    </source>
</evidence>
<feature type="region of interest" description="Disordered" evidence="6">
    <location>
        <begin position="291"/>
        <end position="315"/>
    </location>
</feature>
<keyword evidence="5" id="KW-0175">Coiled coil</keyword>
<accession>A0A3G6J675</accession>
<evidence type="ECO:0000256" key="5">
    <source>
        <dbReference type="SAM" id="Coils"/>
    </source>
</evidence>
<dbReference type="PANTHER" id="PTHR47359">
    <property type="entry name" value="PEPTIDOGLYCAN DL-ENDOPEPTIDASE CWLO"/>
    <property type="match status" value="1"/>
</dbReference>
<feature type="coiled-coil region" evidence="5">
    <location>
        <begin position="49"/>
        <end position="111"/>
    </location>
</feature>
<comment type="similarity">
    <text evidence="1">Belongs to the peptidase C40 family.</text>
</comment>
<dbReference type="GO" id="GO:0008234">
    <property type="term" value="F:cysteine-type peptidase activity"/>
    <property type="evidence" value="ECO:0007669"/>
    <property type="project" value="UniProtKB-KW"/>
</dbReference>
<dbReference type="Pfam" id="PF00877">
    <property type="entry name" value="NLPC_P60"/>
    <property type="match status" value="1"/>
</dbReference>
<dbReference type="Proteomes" id="UP000269019">
    <property type="component" value="Chromosome"/>
</dbReference>
<evidence type="ECO:0000256" key="4">
    <source>
        <dbReference type="ARBA" id="ARBA00022807"/>
    </source>
</evidence>
<dbReference type="InterPro" id="IPR038765">
    <property type="entry name" value="Papain-like_cys_pep_sf"/>
</dbReference>
<dbReference type="KEGG" id="ccho:CCHOA_06010"/>
<evidence type="ECO:0000256" key="2">
    <source>
        <dbReference type="ARBA" id="ARBA00022670"/>
    </source>
</evidence>
<evidence type="ECO:0000256" key="7">
    <source>
        <dbReference type="SAM" id="SignalP"/>
    </source>
</evidence>
<dbReference type="SUPFAM" id="SSF54001">
    <property type="entry name" value="Cysteine proteinases"/>
    <property type="match status" value="1"/>
</dbReference>
<keyword evidence="3 9" id="KW-0378">Hydrolase</keyword>
<feature type="signal peptide" evidence="7">
    <location>
        <begin position="1"/>
        <end position="33"/>
    </location>
</feature>
<evidence type="ECO:0000313" key="9">
    <source>
        <dbReference type="EMBL" id="AZA13601.1"/>
    </source>
</evidence>
<keyword evidence="2" id="KW-0645">Protease</keyword>
<dbReference type="InterPro" id="IPR051794">
    <property type="entry name" value="PG_Endopeptidase_C40"/>
</dbReference>
<keyword evidence="7" id="KW-0732">Signal</keyword>
<gene>
    <name evidence="9" type="primary">ripA2</name>
    <name evidence="9" type="ORF">CCHOA_06010</name>
</gene>
<protein>
    <submittedName>
        <fullName evidence="9">Peptidoglycan endopeptidase RipA</fullName>
        <ecNumber evidence="9">3.4.-.-</ecNumber>
    </submittedName>
</protein>
<dbReference type="Gene3D" id="3.90.1720.10">
    <property type="entry name" value="endopeptidase domain like (from Nostoc punctiforme)"/>
    <property type="match status" value="1"/>
</dbReference>
<organism evidence="9 10">
    <name type="scientific">Corynebacterium choanae</name>
    <dbReference type="NCBI Taxonomy" id="1862358"/>
    <lineage>
        <taxon>Bacteria</taxon>
        <taxon>Bacillati</taxon>
        <taxon>Actinomycetota</taxon>
        <taxon>Actinomycetes</taxon>
        <taxon>Mycobacteriales</taxon>
        <taxon>Corynebacteriaceae</taxon>
        <taxon>Corynebacterium</taxon>
    </lineage>
</organism>
<dbReference type="PANTHER" id="PTHR47359:SF3">
    <property type="entry name" value="NLP_P60 DOMAIN-CONTAINING PROTEIN-RELATED"/>
    <property type="match status" value="1"/>
</dbReference>
<dbReference type="PROSITE" id="PS51935">
    <property type="entry name" value="NLPC_P60"/>
    <property type="match status" value="1"/>
</dbReference>
<dbReference type="AlphaFoldDB" id="A0A3G6J675"/>
<feature type="domain" description="NlpC/P60" evidence="8">
    <location>
        <begin position="401"/>
        <end position="539"/>
    </location>
</feature>
<evidence type="ECO:0000259" key="8">
    <source>
        <dbReference type="PROSITE" id="PS51935"/>
    </source>
</evidence>
<dbReference type="GO" id="GO:0006508">
    <property type="term" value="P:proteolysis"/>
    <property type="evidence" value="ECO:0007669"/>
    <property type="project" value="UniProtKB-KW"/>
</dbReference>
<evidence type="ECO:0000313" key="10">
    <source>
        <dbReference type="Proteomes" id="UP000269019"/>
    </source>
</evidence>
<dbReference type="InterPro" id="IPR000064">
    <property type="entry name" value="NLP_P60_dom"/>
</dbReference>
<name>A0A3G6J675_9CORY</name>
<evidence type="ECO:0000256" key="3">
    <source>
        <dbReference type="ARBA" id="ARBA00022801"/>
    </source>
</evidence>
<proteinExistence type="inferred from homology"/>
<sequence precursor="true">MNISRTRVSRLRRIATSLIVSIAVGTSAHTALADPLPPVDEPVVAAPIVEQAQARLAELRGQVFDARTRLEQALHVAAGDDAAVAALSDQVHRLEADLAATQVEIDQLHESFHGALNELLPLNPDGSIAALDNEDIRNAFLQALSFLGMDGPARGSRLLELEGIKLRQQADLVQLQQQLEGARAAQQRSNADRIAAEQQVGALDAQIAEATQAALSPLPPAAPVLDNPVAPAPVAPQPAVATATAVAAPADATYVAADIDADQIAQTVKTVATVVGVAATVLKLLNDLGADTGSSDGSATHTANGTTVTNDRNTPSAFDPALLRAADTLVGAAVKDTAADLTGQTTAPIGTQAEIVQKAQRANPGENYSLLQLYRGLDTVTPADLGLVTEDSITNFNGSREERIEAMIARAESQLGVQYAWGGGNAAGPTKGIRDGGVADSYGDYNKVGFDCSGLVLYAFAGVGIALPHYTGSQYQRGTKVAISDIQRGDLLFWGPNAEYHVAIYLGDGKMIEAPQSGSHVKISPVRYAGMSPYAVRML</sequence>
<dbReference type="RefSeq" id="WP_245992077.1">
    <property type="nucleotide sequence ID" value="NZ_CP033896.1"/>
</dbReference>
<reference evidence="9 10" key="1">
    <citation type="submission" date="2018-11" db="EMBL/GenBank/DDBJ databases">
        <authorList>
            <person name="Kleinhagauer T."/>
            <person name="Glaeser S.P."/>
            <person name="Spergser J."/>
            <person name="Ruckert C."/>
            <person name="Kaempfer P."/>
            <person name="Busse H.-J."/>
        </authorList>
    </citation>
    <scope>NUCLEOTIDE SEQUENCE [LARGE SCALE GENOMIC DNA]</scope>
    <source>
        <strain evidence="9 10">200CH</strain>
    </source>
</reference>
<keyword evidence="4" id="KW-0788">Thiol protease</keyword>